<feature type="region of interest" description="Disordered" evidence="2">
    <location>
        <begin position="19"/>
        <end position="54"/>
    </location>
</feature>
<keyword evidence="1" id="KW-0175">Coiled coil</keyword>
<feature type="compositionally biased region" description="Polar residues" evidence="2">
    <location>
        <begin position="45"/>
        <end position="54"/>
    </location>
</feature>
<feature type="coiled-coil region" evidence="1">
    <location>
        <begin position="134"/>
        <end position="186"/>
    </location>
</feature>
<feature type="compositionally biased region" description="Polar residues" evidence="2">
    <location>
        <begin position="426"/>
        <end position="437"/>
    </location>
</feature>
<evidence type="ECO:0000256" key="2">
    <source>
        <dbReference type="SAM" id="MobiDB-lite"/>
    </source>
</evidence>
<evidence type="ECO:0000256" key="1">
    <source>
        <dbReference type="SAM" id="Coils"/>
    </source>
</evidence>
<feature type="compositionally biased region" description="Polar residues" evidence="2">
    <location>
        <begin position="396"/>
        <end position="419"/>
    </location>
</feature>
<feature type="region of interest" description="Disordered" evidence="2">
    <location>
        <begin position="270"/>
        <end position="519"/>
    </location>
</feature>
<dbReference type="OrthoDB" id="5430717at2759"/>
<evidence type="ECO:0000313" key="3">
    <source>
        <dbReference type="EMBL" id="CAG8973586.1"/>
    </source>
</evidence>
<keyword evidence="4" id="KW-1185">Reference proteome</keyword>
<dbReference type="AlphaFoldDB" id="A0A9N9LJ80"/>
<gene>
    <name evidence="3" type="ORF">HYALB_00009655</name>
</gene>
<organism evidence="3 4">
    <name type="scientific">Hymenoscyphus albidus</name>
    <dbReference type="NCBI Taxonomy" id="595503"/>
    <lineage>
        <taxon>Eukaryota</taxon>
        <taxon>Fungi</taxon>
        <taxon>Dikarya</taxon>
        <taxon>Ascomycota</taxon>
        <taxon>Pezizomycotina</taxon>
        <taxon>Leotiomycetes</taxon>
        <taxon>Helotiales</taxon>
        <taxon>Helotiaceae</taxon>
        <taxon>Hymenoscyphus</taxon>
    </lineage>
</organism>
<comment type="caution">
    <text evidence="3">The sequence shown here is derived from an EMBL/GenBank/DDBJ whole genome shotgun (WGS) entry which is preliminary data.</text>
</comment>
<dbReference type="Proteomes" id="UP000701801">
    <property type="component" value="Unassembled WGS sequence"/>
</dbReference>
<evidence type="ECO:0000313" key="4">
    <source>
        <dbReference type="Proteomes" id="UP000701801"/>
    </source>
</evidence>
<feature type="compositionally biased region" description="Basic and acidic residues" evidence="2">
    <location>
        <begin position="376"/>
        <end position="395"/>
    </location>
</feature>
<feature type="compositionally biased region" description="Basic and acidic residues" evidence="2">
    <location>
        <begin position="34"/>
        <end position="43"/>
    </location>
</feature>
<name>A0A9N9LJ80_9HELO</name>
<sequence>MSEWLRPVFTRTRTPVQGNLPAFDLDRPSLSTEENYHDHEEKGNMTGTTRMRPSSRVSSYIGFRPNTPPTATHDVFQRGTASFENPTRDPGMLYHKPSNDQMAETLKVIMMTRSNLEPVPVEYNYCILHVLEAYQDLTVQVNAKQEIIDELKKSHTKDIKEFEALATQWEKKEQDYKAELKKLEVLLSKTEGGMESVVMARSNSRVHGAKRASDEMRRSIGTIKERHVERSSMGEPGQNVEDPNFMAEHSMGLPRIDTSVPSVSHWTYPAEQKRDLPHPTSTSEMGSDADAMSSTDSYNEGSTRSRGRGLGFGLDKPLPDMPALEKPGHRNRRAKAKTDPTRTKLPLPQQLSFSFKPGDDSSLSVERESSSYSKQKMLDDLMRHRRSVDPTERSETPMTNTTHSKDSTVSPSRTHTPVNTLRPESRTTTINTATLQTPPEREPISRGTSTNSVITAIRDNSGRSSVAGSRAGRPSNDRSGGSDEAVTAAARAFKNIGKNGSGPKVDRTKSPHGTDGQSEVELLVKNLADKRREKGNGVANLPVNKG</sequence>
<dbReference type="EMBL" id="CAJVRM010000075">
    <property type="protein sequence ID" value="CAG8973586.1"/>
    <property type="molecule type" value="Genomic_DNA"/>
</dbReference>
<accession>A0A9N9LJ80</accession>
<protein>
    <submittedName>
        <fullName evidence="3">Uncharacterized protein</fullName>
    </submittedName>
</protein>
<feature type="compositionally biased region" description="Polar residues" evidence="2">
    <location>
        <begin position="292"/>
        <end position="304"/>
    </location>
</feature>
<proteinExistence type="predicted"/>
<reference evidence="3" key="1">
    <citation type="submission" date="2021-07" db="EMBL/GenBank/DDBJ databases">
        <authorList>
            <person name="Durling M."/>
        </authorList>
    </citation>
    <scope>NUCLEOTIDE SEQUENCE</scope>
</reference>
<feature type="compositionally biased region" description="Low complexity" evidence="2">
    <location>
        <begin position="462"/>
        <end position="474"/>
    </location>
</feature>